<evidence type="ECO:0000256" key="1">
    <source>
        <dbReference type="SAM" id="MobiDB-lite"/>
    </source>
</evidence>
<feature type="compositionally biased region" description="Low complexity" evidence="1">
    <location>
        <begin position="192"/>
        <end position="212"/>
    </location>
</feature>
<sequence length="225" mass="23204">MRKIIAISVTVGAVMAVAPVAYANTHTAGGGSATCNADWYVNPDEAALKPKQLPQGLLFDGPSLIHHKSGAYTLKNVPTNGAFAAHVYAGARPLFKMETSNPYSTINKSATGKWWSSKIAASEPGGQSDPVDSPADLIGKFTYTEATTVASFGVGYGNDTGNKALVAAVSFGGHVYRLTCRPKHHPKPTPTPTDTGTPSPTPSTSTSPGEAPAPTPVNSDLPVTG</sequence>
<feature type="chain" id="PRO_5021865018" evidence="2">
    <location>
        <begin position="24"/>
        <end position="225"/>
    </location>
</feature>
<accession>A0A543CRV6</accession>
<dbReference type="Proteomes" id="UP000316096">
    <property type="component" value="Unassembled WGS sequence"/>
</dbReference>
<organism evidence="3 4">
    <name type="scientific">Actinoallomurus bryophytorum</name>
    <dbReference type="NCBI Taxonomy" id="1490222"/>
    <lineage>
        <taxon>Bacteria</taxon>
        <taxon>Bacillati</taxon>
        <taxon>Actinomycetota</taxon>
        <taxon>Actinomycetes</taxon>
        <taxon>Streptosporangiales</taxon>
        <taxon>Thermomonosporaceae</taxon>
        <taxon>Actinoallomurus</taxon>
    </lineage>
</organism>
<evidence type="ECO:0000313" key="3">
    <source>
        <dbReference type="EMBL" id="TQL99843.1"/>
    </source>
</evidence>
<gene>
    <name evidence="3" type="ORF">FB559_5544</name>
</gene>
<keyword evidence="2" id="KW-0732">Signal</keyword>
<name>A0A543CRV6_9ACTN</name>
<feature type="signal peptide" evidence="2">
    <location>
        <begin position="1"/>
        <end position="23"/>
    </location>
</feature>
<comment type="caution">
    <text evidence="3">The sequence shown here is derived from an EMBL/GenBank/DDBJ whole genome shotgun (WGS) entry which is preliminary data.</text>
</comment>
<evidence type="ECO:0000256" key="2">
    <source>
        <dbReference type="SAM" id="SignalP"/>
    </source>
</evidence>
<keyword evidence="4" id="KW-1185">Reference proteome</keyword>
<evidence type="ECO:0000313" key="4">
    <source>
        <dbReference type="Proteomes" id="UP000316096"/>
    </source>
</evidence>
<dbReference type="RefSeq" id="WP_141958944.1">
    <property type="nucleotide sequence ID" value="NZ_VFOZ01000001.1"/>
</dbReference>
<feature type="region of interest" description="Disordered" evidence="1">
    <location>
        <begin position="180"/>
        <end position="225"/>
    </location>
</feature>
<dbReference type="EMBL" id="VFOZ01000001">
    <property type="protein sequence ID" value="TQL99843.1"/>
    <property type="molecule type" value="Genomic_DNA"/>
</dbReference>
<proteinExistence type="predicted"/>
<dbReference type="AlphaFoldDB" id="A0A543CRV6"/>
<reference evidence="3 4" key="1">
    <citation type="submission" date="2019-06" db="EMBL/GenBank/DDBJ databases">
        <title>Sequencing the genomes of 1000 actinobacteria strains.</title>
        <authorList>
            <person name="Klenk H.-P."/>
        </authorList>
    </citation>
    <scope>NUCLEOTIDE SEQUENCE [LARGE SCALE GENOMIC DNA]</scope>
    <source>
        <strain evidence="3 4">DSM 102200</strain>
    </source>
</reference>
<protein>
    <submittedName>
        <fullName evidence="3">Uncharacterized protein</fullName>
    </submittedName>
</protein>